<accession>A0A4Q9ML63</accession>
<proteinExistence type="predicted"/>
<gene>
    <name evidence="1" type="ORF">BD311DRAFT_839085</name>
</gene>
<dbReference type="OrthoDB" id="408631at2759"/>
<name>A0A4Q9ML63_9APHY</name>
<protein>
    <submittedName>
        <fullName evidence="1">Uncharacterized protein</fullName>
    </submittedName>
</protein>
<organism evidence="1">
    <name type="scientific">Dichomitus squalens</name>
    <dbReference type="NCBI Taxonomy" id="114155"/>
    <lineage>
        <taxon>Eukaryota</taxon>
        <taxon>Fungi</taxon>
        <taxon>Dikarya</taxon>
        <taxon>Basidiomycota</taxon>
        <taxon>Agaricomycotina</taxon>
        <taxon>Agaricomycetes</taxon>
        <taxon>Polyporales</taxon>
        <taxon>Polyporaceae</taxon>
        <taxon>Dichomitus</taxon>
    </lineage>
</organism>
<dbReference type="EMBL" id="ML143422">
    <property type="protein sequence ID" value="TBU28360.1"/>
    <property type="molecule type" value="Genomic_DNA"/>
</dbReference>
<sequence>MSPVCFQSVVEHRNRAHDLHYRGTDFIHESLSSGEELIEVIVVDNHPCFPSLSKNQEQNDAMPLQLFPLMFLLWDRDEMFGLSGQYKRASALFDDTSCQAPRREWSRTATAAVAAT</sequence>
<reference evidence="1" key="1">
    <citation type="submission" date="2019-01" db="EMBL/GenBank/DDBJ databases">
        <title>Draft genome sequences of three monokaryotic isolates of the white-rot basidiomycete fungus Dichomitus squalens.</title>
        <authorList>
            <consortium name="DOE Joint Genome Institute"/>
            <person name="Lopez S.C."/>
            <person name="Andreopoulos B."/>
            <person name="Pangilinan J."/>
            <person name="Lipzen A."/>
            <person name="Riley R."/>
            <person name="Ahrendt S."/>
            <person name="Ng V."/>
            <person name="Barry K."/>
            <person name="Daum C."/>
            <person name="Grigoriev I.V."/>
            <person name="Hilden K.S."/>
            <person name="Makela M.R."/>
            <person name="de Vries R.P."/>
        </authorList>
    </citation>
    <scope>NUCLEOTIDE SEQUENCE [LARGE SCALE GENOMIC DNA]</scope>
    <source>
        <strain evidence="1">OM18370.1</strain>
    </source>
</reference>
<evidence type="ECO:0000313" key="1">
    <source>
        <dbReference type="EMBL" id="TBU28360.1"/>
    </source>
</evidence>
<dbReference type="AlphaFoldDB" id="A0A4Q9ML63"/>
<dbReference type="Proteomes" id="UP000292957">
    <property type="component" value="Unassembled WGS sequence"/>
</dbReference>